<sequence>MPDAVLHRLVDDLASPDPAVRDDGAYAALTRLVRDNDLSADDRSWLAAAMLERLGHDRAEARSFAPLVLASLVAAGDFDDAWPRAVTRWYAGEQDLRGHDPLVGWVHAVAHGADFYGACGVAGVGDPASLLDALARRMVEPTAFVWRDQEEDRLACAVALVLAREDVDESTALGWLAHVRALFASGSPGPVPAEASNTMRTLRSLHVALGEDVLHGDRPLTVAHTDRVRAEVARLLAAVTPWFWRPRTP</sequence>
<dbReference type="Proteomes" id="UP001500730">
    <property type="component" value="Unassembled WGS sequence"/>
</dbReference>
<reference evidence="2" key="1">
    <citation type="journal article" date="2019" name="Int. J. Syst. Evol. Microbiol.">
        <title>The Global Catalogue of Microorganisms (GCM) 10K type strain sequencing project: providing services to taxonomists for standard genome sequencing and annotation.</title>
        <authorList>
            <consortium name="The Broad Institute Genomics Platform"/>
            <consortium name="The Broad Institute Genome Sequencing Center for Infectious Disease"/>
            <person name="Wu L."/>
            <person name="Ma J."/>
        </authorList>
    </citation>
    <scope>NUCLEOTIDE SEQUENCE [LARGE SCALE GENOMIC DNA]</scope>
    <source>
        <strain evidence="2">JCM 16259</strain>
    </source>
</reference>
<dbReference type="InterPro" id="IPR021247">
    <property type="entry name" value="DUF2785"/>
</dbReference>
<keyword evidence="2" id="KW-1185">Reference proteome</keyword>
<proteinExistence type="predicted"/>
<evidence type="ECO:0008006" key="3">
    <source>
        <dbReference type="Google" id="ProtNLM"/>
    </source>
</evidence>
<gene>
    <name evidence="1" type="ORF">GCM10009858_20720</name>
</gene>
<dbReference type="Pfam" id="PF10978">
    <property type="entry name" value="DUF2785"/>
    <property type="match status" value="1"/>
</dbReference>
<organism evidence="1 2">
    <name type="scientific">Terrabacter carboxydivorans</name>
    <dbReference type="NCBI Taxonomy" id="619730"/>
    <lineage>
        <taxon>Bacteria</taxon>
        <taxon>Bacillati</taxon>
        <taxon>Actinomycetota</taxon>
        <taxon>Actinomycetes</taxon>
        <taxon>Micrococcales</taxon>
        <taxon>Intrasporangiaceae</taxon>
        <taxon>Terrabacter</taxon>
    </lineage>
</organism>
<comment type="caution">
    <text evidence="1">The sequence shown here is derived from an EMBL/GenBank/DDBJ whole genome shotgun (WGS) entry which is preliminary data.</text>
</comment>
<dbReference type="EMBL" id="BAAARE010000008">
    <property type="protein sequence ID" value="GAA2482719.1"/>
    <property type="molecule type" value="Genomic_DNA"/>
</dbReference>
<evidence type="ECO:0000313" key="2">
    <source>
        <dbReference type="Proteomes" id="UP001500730"/>
    </source>
</evidence>
<evidence type="ECO:0000313" key="1">
    <source>
        <dbReference type="EMBL" id="GAA2482719.1"/>
    </source>
</evidence>
<dbReference type="RefSeq" id="WP_344254825.1">
    <property type="nucleotide sequence ID" value="NZ_BAAARE010000008.1"/>
</dbReference>
<protein>
    <recommendedName>
        <fullName evidence="3">DUF2785 domain-containing protein</fullName>
    </recommendedName>
</protein>
<name>A0ABP5YKM9_9MICO</name>
<accession>A0ABP5YKM9</accession>